<dbReference type="GO" id="GO:0005524">
    <property type="term" value="F:ATP binding"/>
    <property type="evidence" value="ECO:0007669"/>
    <property type="project" value="UniProtKB-KW"/>
</dbReference>
<dbReference type="Proteomes" id="UP000008386">
    <property type="component" value="Chromosome"/>
</dbReference>
<evidence type="ECO:0000256" key="3">
    <source>
        <dbReference type="ARBA" id="ARBA00022840"/>
    </source>
</evidence>
<evidence type="ECO:0000256" key="1">
    <source>
        <dbReference type="ARBA" id="ARBA00022448"/>
    </source>
</evidence>
<dbReference type="eggNOG" id="arCOG00194">
    <property type="taxonomic scope" value="Archaea"/>
</dbReference>
<dbReference type="InterPro" id="IPR051782">
    <property type="entry name" value="ABC_Transporter_VariousFunc"/>
</dbReference>
<reference evidence="5 6" key="1">
    <citation type="journal article" date="2011" name="J. Bacteriol.">
        <title>Complete genome sequence of the obligate piezophilic hyperthermophilic archaeon Pyrococcus yayanosii CH1.</title>
        <authorList>
            <person name="Jun X."/>
            <person name="Lupeng L."/>
            <person name="Minjuan X."/>
            <person name="Oger P."/>
            <person name="Fengping W."/>
            <person name="Jebbar M."/>
            <person name="Xiang X."/>
        </authorList>
    </citation>
    <scope>NUCLEOTIDE SEQUENCE [LARGE SCALE GENOMIC DNA]</scope>
    <source>
        <strain evidence="6">CH1 / JCM 16557</strain>
    </source>
</reference>
<dbReference type="AlphaFoldDB" id="F8AJ80"/>
<evidence type="ECO:0000256" key="2">
    <source>
        <dbReference type="ARBA" id="ARBA00022741"/>
    </source>
</evidence>
<dbReference type="InterPro" id="IPR027417">
    <property type="entry name" value="P-loop_NTPase"/>
</dbReference>
<proteinExistence type="predicted"/>
<dbReference type="SUPFAM" id="SSF52540">
    <property type="entry name" value="P-loop containing nucleoside triphosphate hydrolases"/>
    <property type="match status" value="1"/>
</dbReference>
<keyword evidence="3" id="KW-0067">ATP-binding</keyword>
<sequence length="149" mass="16476">MRLEIKNLSVGYTDPILKGITIVVERGEGINFYGPNGIGKTTLLKTISTYLKPLRGEILYDGIPIEKVKGKIFFLPEEIHVPIKVRAEEYLKAITSLYGANVDKDGITRALESVGVLNPKRKLGELSQGTIRRVQLASTLLVNAEIIRS</sequence>
<evidence type="ECO:0000313" key="6">
    <source>
        <dbReference type="Proteomes" id="UP000008386"/>
    </source>
</evidence>
<dbReference type="STRING" id="529709.PYCH_08360"/>
<accession>F8AJ80</accession>
<evidence type="ECO:0000313" key="5">
    <source>
        <dbReference type="EMBL" id="AEH24521.1"/>
    </source>
</evidence>
<keyword evidence="6" id="KW-1185">Reference proteome</keyword>
<dbReference type="PANTHER" id="PTHR42939">
    <property type="entry name" value="ABC TRANSPORTER ATP-BINDING PROTEIN ALBC-RELATED"/>
    <property type="match status" value="1"/>
</dbReference>
<dbReference type="RefSeq" id="WP_013905578.1">
    <property type="nucleotide sequence ID" value="NC_015680.1"/>
</dbReference>
<name>F8AJ80_PYRYC</name>
<dbReference type="Gene3D" id="3.40.50.300">
    <property type="entry name" value="P-loop containing nucleotide triphosphate hydrolases"/>
    <property type="match status" value="1"/>
</dbReference>
<evidence type="ECO:0000259" key="4">
    <source>
        <dbReference type="Pfam" id="PF00005"/>
    </source>
</evidence>
<organism evidence="5 6">
    <name type="scientific">Pyrococcus yayanosii (strain CH1 / JCM 16557)</name>
    <dbReference type="NCBI Taxonomy" id="529709"/>
    <lineage>
        <taxon>Archaea</taxon>
        <taxon>Methanobacteriati</taxon>
        <taxon>Methanobacteriota</taxon>
        <taxon>Thermococci</taxon>
        <taxon>Thermococcales</taxon>
        <taxon>Thermococcaceae</taxon>
        <taxon>Pyrococcus</taxon>
    </lineage>
</organism>
<dbReference type="HOGENOM" id="CLU_000604_1_2_2"/>
<dbReference type="GO" id="GO:0016887">
    <property type="term" value="F:ATP hydrolysis activity"/>
    <property type="evidence" value="ECO:0007669"/>
    <property type="project" value="InterPro"/>
</dbReference>
<dbReference type="GeneID" id="10837411"/>
<feature type="domain" description="ABC transporter" evidence="4">
    <location>
        <begin position="17"/>
        <end position="147"/>
    </location>
</feature>
<gene>
    <name evidence="5" type="ordered locus">PYCH_08360</name>
</gene>
<dbReference type="EMBL" id="CP002779">
    <property type="protein sequence ID" value="AEH24521.1"/>
    <property type="molecule type" value="Genomic_DNA"/>
</dbReference>
<protein>
    <submittedName>
        <fullName evidence="5">Putative ABC transporter</fullName>
    </submittedName>
</protein>
<dbReference type="Pfam" id="PF00005">
    <property type="entry name" value="ABC_tran"/>
    <property type="match status" value="1"/>
</dbReference>
<dbReference type="PANTHER" id="PTHR42939:SF1">
    <property type="entry name" value="ABC TRANSPORTER ATP-BINDING PROTEIN ALBC-RELATED"/>
    <property type="match status" value="1"/>
</dbReference>
<dbReference type="InterPro" id="IPR003439">
    <property type="entry name" value="ABC_transporter-like_ATP-bd"/>
</dbReference>
<keyword evidence="2" id="KW-0547">Nucleotide-binding</keyword>
<keyword evidence="1" id="KW-0813">Transport</keyword>
<dbReference type="KEGG" id="pya:PYCH_08360"/>